<sequence length="174" mass="19454">MDILDDETLARHRDMGATCHRIIATLAARTREPDIRTILDAVDQALPHLHPHEARAHRQNLAGAVKTYFTRLLPPPQWRFHGAELHLGRGRIDLLWRAPHGALLIDELKTGHAGLFASSANLTQARRYLHDGRGRYGRYLSGLRLLSLSHPAQSVFLPDPYAEPTPLAATAHLI</sequence>
<reference evidence="5 6" key="1">
    <citation type="submission" date="2019-06" db="EMBL/GenBank/DDBJ databases">
        <title>Sequencing the genomes of 1000 actinobacteria strains.</title>
        <authorList>
            <person name="Klenk H.-P."/>
        </authorList>
    </citation>
    <scope>NUCLEOTIDE SEQUENCE [LARGE SCALE GENOMIC DNA]</scope>
    <source>
        <strain evidence="5 6">DSM 18082</strain>
    </source>
</reference>
<evidence type="ECO:0000259" key="4">
    <source>
        <dbReference type="Pfam" id="PF12705"/>
    </source>
</evidence>
<keyword evidence="1" id="KW-0227">DNA damage</keyword>
<dbReference type="Pfam" id="PF12705">
    <property type="entry name" value="PDDEXK_1"/>
    <property type="match status" value="1"/>
</dbReference>
<dbReference type="EMBL" id="VFOQ01000001">
    <property type="protein sequence ID" value="TQL60978.1"/>
    <property type="molecule type" value="Genomic_DNA"/>
</dbReference>
<dbReference type="OrthoDB" id="5182613at2"/>
<evidence type="ECO:0000313" key="5">
    <source>
        <dbReference type="EMBL" id="TQL60978.1"/>
    </source>
</evidence>
<keyword evidence="2" id="KW-0067">ATP-binding</keyword>
<organism evidence="5 6">
    <name type="scientific">Oryzihumus leptocrescens</name>
    <dbReference type="NCBI Taxonomy" id="297536"/>
    <lineage>
        <taxon>Bacteria</taxon>
        <taxon>Bacillati</taxon>
        <taxon>Actinomycetota</taxon>
        <taxon>Actinomycetes</taxon>
        <taxon>Micrococcales</taxon>
        <taxon>Intrasporangiaceae</taxon>
        <taxon>Oryzihumus</taxon>
    </lineage>
</organism>
<keyword evidence="2" id="KW-0378">Hydrolase</keyword>
<evidence type="ECO:0000256" key="3">
    <source>
        <dbReference type="ARBA" id="ARBA00023204"/>
    </source>
</evidence>
<evidence type="ECO:0000256" key="1">
    <source>
        <dbReference type="ARBA" id="ARBA00022763"/>
    </source>
</evidence>
<comment type="caution">
    <text evidence="5">The sequence shown here is derived from an EMBL/GenBank/DDBJ whole genome shotgun (WGS) entry which is preliminary data.</text>
</comment>
<dbReference type="Proteomes" id="UP000319514">
    <property type="component" value="Unassembled WGS sequence"/>
</dbReference>
<gene>
    <name evidence="5" type="ORF">FB474_2381</name>
</gene>
<keyword evidence="3" id="KW-0234">DNA repair</keyword>
<protein>
    <submittedName>
        <fullName evidence="5">PD-(D/E)XK nuclease superfamily protein</fullName>
    </submittedName>
</protein>
<dbReference type="RefSeq" id="WP_141788816.1">
    <property type="nucleotide sequence ID" value="NZ_BAAAKX010000007.1"/>
</dbReference>
<keyword evidence="2" id="KW-0347">Helicase</keyword>
<name>A0A542ZL07_9MICO</name>
<feature type="domain" description="PD-(D/E)XK endonuclease-like" evidence="4">
    <location>
        <begin position="6"/>
        <end position="113"/>
    </location>
</feature>
<evidence type="ECO:0000256" key="2">
    <source>
        <dbReference type="ARBA" id="ARBA00022806"/>
    </source>
</evidence>
<evidence type="ECO:0000313" key="6">
    <source>
        <dbReference type="Proteomes" id="UP000319514"/>
    </source>
</evidence>
<dbReference type="AlphaFoldDB" id="A0A542ZL07"/>
<keyword evidence="2" id="KW-0547">Nucleotide-binding</keyword>
<dbReference type="InterPro" id="IPR038726">
    <property type="entry name" value="PDDEXK_AddAB-type"/>
</dbReference>
<keyword evidence="6" id="KW-1185">Reference proteome</keyword>
<proteinExistence type="predicted"/>
<accession>A0A542ZL07</accession>